<dbReference type="EMBL" id="FPKU01000002">
    <property type="protein sequence ID" value="SFZ84847.1"/>
    <property type="molecule type" value="Genomic_DNA"/>
</dbReference>
<dbReference type="GO" id="GO:0004165">
    <property type="term" value="F:delta(3)-delta(2)-enoyl-CoA isomerase activity"/>
    <property type="evidence" value="ECO:0007669"/>
    <property type="project" value="UniProtKB-ARBA"/>
</dbReference>
<organism evidence="4 5">
    <name type="scientific">Devosia enhydra</name>
    <dbReference type="NCBI Taxonomy" id="665118"/>
    <lineage>
        <taxon>Bacteria</taxon>
        <taxon>Pseudomonadati</taxon>
        <taxon>Pseudomonadota</taxon>
        <taxon>Alphaproteobacteria</taxon>
        <taxon>Hyphomicrobiales</taxon>
        <taxon>Devosiaceae</taxon>
        <taxon>Devosia</taxon>
    </lineage>
</organism>
<dbReference type="Proteomes" id="UP000183447">
    <property type="component" value="Unassembled WGS sequence"/>
</dbReference>
<reference evidence="4 5" key="1">
    <citation type="submission" date="2016-11" db="EMBL/GenBank/DDBJ databases">
        <authorList>
            <person name="Jaros S."/>
            <person name="Januszkiewicz K."/>
            <person name="Wedrychowicz H."/>
        </authorList>
    </citation>
    <scope>NUCLEOTIDE SEQUENCE [LARGE SCALE GENOMIC DNA]</scope>
    <source>
        <strain evidence="4 5">ATCC 23634</strain>
    </source>
</reference>
<dbReference type="InterPro" id="IPR051053">
    <property type="entry name" value="ECH/Chromodomain_protein"/>
</dbReference>
<evidence type="ECO:0000256" key="1">
    <source>
        <dbReference type="ARBA" id="ARBA00004275"/>
    </source>
</evidence>
<dbReference type="InterPro" id="IPR029045">
    <property type="entry name" value="ClpP/crotonase-like_dom_sf"/>
</dbReference>
<sequence>MLTTAPLQPHLVRCEAGIAHIDLGRPDAGNVLTRQQMGVLVDVLGAAGADPSVHLVAIGAQGPAFCLGRDGKGEVPEALPWDARQKQMGATLDLYDAIAACPVPVVALVHGDAIGLGAALAGACDITLASDRAKFALPEIRHSIPATLAISALLHKLPAKALAHLVYSAETISAEEALALGLVSKIYPDDRFAAGAAEYLAELSGRKRLVLETIKRYLGKARQLSPDMAAEYAGTLMALVKPSI</sequence>
<comment type="subcellular location">
    <subcellularLocation>
        <location evidence="1">Peroxisome</location>
    </subcellularLocation>
</comment>
<dbReference type="RefSeq" id="WP_072342775.1">
    <property type="nucleotide sequence ID" value="NZ_FPKU01000002.1"/>
</dbReference>
<evidence type="ECO:0000313" key="4">
    <source>
        <dbReference type="EMBL" id="SFZ84847.1"/>
    </source>
</evidence>
<protein>
    <submittedName>
        <fullName evidence="4">Enoyl-CoA hydratase/carnithine racemase</fullName>
    </submittedName>
</protein>
<keyword evidence="3" id="KW-0413">Isomerase</keyword>
<dbReference type="Gene3D" id="3.90.226.10">
    <property type="entry name" value="2-enoyl-CoA Hydratase, Chain A, domain 1"/>
    <property type="match status" value="1"/>
</dbReference>
<evidence type="ECO:0000256" key="2">
    <source>
        <dbReference type="ARBA" id="ARBA00023140"/>
    </source>
</evidence>
<gene>
    <name evidence="4" type="ORF">SAMN02983003_2245</name>
</gene>
<accession>A0A1K2HYK5</accession>
<name>A0A1K2HYK5_9HYPH</name>
<dbReference type="STRING" id="665118.SAMN02983003_2245"/>
<dbReference type="PANTHER" id="PTHR43684:SF1">
    <property type="entry name" value="ENOYL-COA DELTA ISOMERASE 2"/>
    <property type="match status" value="1"/>
</dbReference>
<dbReference type="Pfam" id="PF00378">
    <property type="entry name" value="ECH_1"/>
    <property type="match status" value="1"/>
</dbReference>
<keyword evidence="2" id="KW-0576">Peroxisome</keyword>
<evidence type="ECO:0000313" key="5">
    <source>
        <dbReference type="Proteomes" id="UP000183447"/>
    </source>
</evidence>
<dbReference type="PANTHER" id="PTHR43684">
    <property type="match status" value="1"/>
</dbReference>
<dbReference type="CDD" id="cd06558">
    <property type="entry name" value="crotonase-like"/>
    <property type="match status" value="1"/>
</dbReference>
<keyword evidence="5" id="KW-1185">Reference proteome</keyword>
<proteinExistence type="predicted"/>
<dbReference type="InterPro" id="IPR001753">
    <property type="entry name" value="Enoyl-CoA_hydra/iso"/>
</dbReference>
<dbReference type="AlphaFoldDB" id="A0A1K2HYK5"/>
<evidence type="ECO:0000256" key="3">
    <source>
        <dbReference type="ARBA" id="ARBA00023235"/>
    </source>
</evidence>
<dbReference type="SUPFAM" id="SSF52096">
    <property type="entry name" value="ClpP/crotonase"/>
    <property type="match status" value="1"/>
</dbReference>